<gene>
    <name evidence="2" type="ORF">JOC95_000169</name>
</gene>
<protein>
    <submittedName>
        <fullName evidence="2">Uncharacterized protein</fullName>
    </submittedName>
</protein>
<dbReference type="RefSeq" id="WP_204412544.1">
    <property type="nucleotide sequence ID" value="NZ_JAFBED010000001.1"/>
</dbReference>
<accession>A0ABS2NUK3</accession>
<keyword evidence="3" id="KW-1185">Reference proteome</keyword>
<evidence type="ECO:0000313" key="2">
    <source>
        <dbReference type="EMBL" id="MBM7618327.1"/>
    </source>
</evidence>
<feature type="transmembrane region" description="Helical" evidence="1">
    <location>
        <begin position="33"/>
        <end position="50"/>
    </location>
</feature>
<sequence length="136" mass="15626">MFDFVMEHLLTIIIVLVVLFVVIPFLKSIVSKLVIVGLVLVALVFFGVLGPDFTESSTNYVENTIRPVVTNEIDKADFTYDEDTKEYIVQSASFHLKGKLNENTGEVRFKDKTYEMDVRFLKDIIEKKVEEEQAKE</sequence>
<keyword evidence="1" id="KW-0472">Membrane</keyword>
<evidence type="ECO:0000313" key="3">
    <source>
        <dbReference type="Proteomes" id="UP000737402"/>
    </source>
</evidence>
<reference evidence="2 3" key="1">
    <citation type="submission" date="2021-01" db="EMBL/GenBank/DDBJ databases">
        <title>Genomic Encyclopedia of Type Strains, Phase IV (KMG-IV): sequencing the most valuable type-strain genomes for metagenomic binning, comparative biology and taxonomic classification.</title>
        <authorList>
            <person name="Goeker M."/>
        </authorList>
    </citation>
    <scope>NUCLEOTIDE SEQUENCE [LARGE SCALE GENOMIC DNA]</scope>
    <source>
        <strain evidence="2 3">DSM 25879</strain>
    </source>
</reference>
<name>A0ABS2NUK3_9BACI</name>
<keyword evidence="1" id="KW-0812">Transmembrane</keyword>
<dbReference type="Proteomes" id="UP000737402">
    <property type="component" value="Unassembled WGS sequence"/>
</dbReference>
<organism evidence="2 3">
    <name type="scientific">Sutcliffiella tianshenii</name>
    <dbReference type="NCBI Taxonomy" id="1463404"/>
    <lineage>
        <taxon>Bacteria</taxon>
        <taxon>Bacillati</taxon>
        <taxon>Bacillota</taxon>
        <taxon>Bacilli</taxon>
        <taxon>Bacillales</taxon>
        <taxon>Bacillaceae</taxon>
        <taxon>Sutcliffiella</taxon>
    </lineage>
</organism>
<feature type="transmembrane region" description="Helical" evidence="1">
    <location>
        <begin position="6"/>
        <end position="26"/>
    </location>
</feature>
<evidence type="ECO:0000256" key="1">
    <source>
        <dbReference type="SAM" id="Phobius"/>
    </source>
</evidence>
<dbReference type="EMBL" id="JAFBED010000001">
    <property type="protein sequence ID" value="MBM7618327.1"/>
    <property type="molecule type" value="Genomic_DNA"/>
</dbReference>
<keyword evidence="1" id="KW-1133">Transmembrane helix</keyword>
<comment type="caution">
    <text evidence="2">The sequence shown here is derived from an EMBL/GenBank/DDBJ whole genome shotgun (WGS) entry which is preliminary data.</text>
</comment>
<proteinExistence type="predicted"/>